<dbReference type="EMBL" id="CAJNOK010047486">
    <property type="protein sequence ID" value="CAF1588011.1"/>
    <property type="molecule type" value="Genomic_DNA"/>
</dbReference>
<gene>
    <name evidence="3" type="ORF">OVA965_LOCUS41382</name>
    <name evidence="4" type="ORF">TMI583_LOCUS43017</name>
</gene>
<dbReference type="Proteomes" id="UP000677228">
    <property type="component" value="Unassembled WGS sequence"/>
</dbReference>
<dbReference type="PANTHER" id="PTHR22997:SF0">
    <property type="entry name" value="PIH1 DOMAIN-CONTAINING PROTEIN 1"/>
    <property type="match status" value="1"/>
</dbReference>
<dbReference type="GO" id="GO:0000492">
    <property type="term" value="P:box C/D snoRNP assembly"/>
    <property type="evidence" value="ECO:0007669"/>
    <property type="project" value="TreeGrafter"/>
</dbReference>
<evidence type="ECO:0000313" key="4">
    <source>
        <dbReference type="EMBL" id="CAF4390611.1"/>
    </source>
</evidence>
<evidence type="ECO:0000313" key="3">
    <source>
        <dbReference type="EMBL" id="CAF1588011.1"/>
    </source>
</evidence>
<dbReference type="GO" id="GO:1990904">
    <property type="term" value="C:ribonucleoprotein complex"/>
    <property type="evidence" value="ECO:0007669"/>
    <property type="project" value="TreeGrafter"/>
</dbReference>
<dbReference type="GO" id="GO:0097255">
    <property type="term" value="C:R2TP complex"/>
    <property type="evidence" value="ECO:0007669"/>
    <property type="project" value="TreeGrafter"/>
</dbReference>
<name>A0A8S2VDR9_9BILA</name>
<reference evidence="4" key="1">
    <citation type="submission" date="2021-02" db="EMBL/GenBank/DDBJ databases">
        <authorList>
            <person name="Nowell W R."/>
        </authorList>
    </citation>
    <scope>NUCLEOTIDE SEQUENCE</scope>
</reference>
<dbReference type="InterPro" id="IPR050734">
    <property type="entry name" value="PIH1/Kintoun_subfamily"/>
</dbReference>
<dbReference type="PANTHER" id="PTHR22997">
    <property type="entry name" value="PIH1 DOMAIN-CONTAINING PROTEIN 1"/>
    <property type="match status" value="1"/>
</dbReference>
<dbReference type="Proteomes" id="UP000682733">
    <property type="component" value="Unassembled WGS sequence"/>
</dbReference>
<dbReference type="EMBL" id="CAJOBA010070803">
    <property type="protein sequence ID" value="CAF4390611.1"/>
    <property type="molecule type" value="Genomic_DNA"/>
</dbReference>
<dbReference type="AlphaFoldDB" id="A0A8S2VDR9"/>
<evidence type="ECO:0000259" key="2">
    <source>
        <dbReference type="Pfam" id="PF18201"/>
    </source>
</evidence>
<evidence type="ECO:0000256" key="1">
    <source>
        <dbReference type="ARBA" id="ARBA00008511"/>
    </source>
</evidence>
<dbReference type="GO" id="GO:0006364">
    <property type="term" value="P:rRNA processing"/>
    <property type="evidence" value="ECO:0007669"/>
    <property type="project" value="TreeGrafter"/>
</dbReference>
<dbReference type="Pfam" id="PF18201">
    <property type="entry name" value="PIH1_CS"/>
    <property type="match status" value="1"/>
</dbReference>
<evidence type="ECO:0000313" key="5">
    <source>
        <dbReference type="Proteomes" id="UP000682733"/>
    </source>
</evidence>
<feature type="non-terminal residue" evidence="4">
    <location>
        <position position="1"/>
    </location>
</feature>
<comment type="caution">
    <text evidence="4">The sequence shown here is derived from an EMBL/GenBank/DDBJ whole genome shotgun (WGS) entry which is preliminary data.</text>
</comment>
<protein>
    <recommendedName>
        <fullName evidence="2">PIH1D1/2/3 CS-like domain-containing protein</fullName>
    </recommendedName>
</protein>
<dbReference type="GO" id="GO:0005737">
    <property type="term" value="C:cytoplasm"/>
    <property type="evidence" value="ECO:0007669"/>
    <property type="project" value="TreeGrafter"/>
</dbReference>
<sequence>WIKLKNRKYMGQLTDQYIRTKSKPFIVEIDSNGKSELDEQDKLETIKDKNQFENENDIETKLQRGQIPEYKITREPLEGEPEYLVMEVQLPKVKSSKTISLDIGEDRILLQTRSNVYFLDIYLSFNMNSDDCGAQFDKATQILTITIPLETSK</sequence>
<proteinExistence type="inferred from homology"/>
<feature type="domain" description="PIH1D1/2/3 CS-like" evidence="2">
    <location>
        <begin position="78"/>
        <end position="148"/>
    </location>
</feature>
<dbReference type="InterPro" id="IPR041442">
    <property type="entry name" value="PIH1D1/2/3_CS-like"/>
</dbReference>
<comment type="similarity">
    <text evidence="1">Belongs to the PIH1 family.</text>
</comment>
<organism evidence="4 5">
    <name type="scientific">Didymodactylos carnosus</name>
    <dbReference type="NCBI Taxonomy" id="1234261"/>
    <lineage>
        <taxon>Eukaryota</taxon>
        <taxon>Metazoa</taxon>
        <taxon>Spiralia</taxon>
        <taxon>Gnathifera</taxon>
        <taxon>Rotifera</taxon>
        <taxon>Eurotatoria</taxon>
        <taxon>Bdelloidea</taxon>
        <taxon>Philodinida</taxon>
        <taxon>Philodinidae</taxon>
        <taxon>Didymodactylos</taxon>
    </lineage>
</organism>
<accession>A0A8S2VDR9</accession>